<feature type="domain" description="Cytochrome c" evidence="11">
    <location>
        <begin position="29"/>
        <end position="107"/>
    </location>
</feature>
<evidence type="ECO:0000256" key="9">
    <source>
        <dbReference type="PIRSR" id="PIRSR000005-2"/>
    </source>
</evidence>
<dbReference type="InterPro" id="IPR009056">
    <property type="entry name" value="Cyt_c-like_dom"/>
</dbReference>
<dbReference type="PIRSF" id="PIRSF000005">
    <property type="entry name" value="Cytochrome_c4"/>
    <property type="match status" value="1"/>
</dbReference>
<dbReference type="GO" id="GO:0020037">
    <property type="term" value="F:heme binding"/>
    <property type="evidence" value="ECO:0007669"/>
    <property type="project" value="InterPro"/>
</dbReference>
<evidence type="ECO:0000256" key="5">
    <source>
        <dbReference type="ARBA" id="ARBA00022764"/>
    </source>
</evidence>
<feature type="binding site" description="covalent" evidence="8">
    <location>
        <position position="137"/>
    </location>
    <ligand>
        <name>heme c</name>
        <dbReference type="ChEBI" id="CHEBI:61717"/>
        <label>2</label>
    </ligand>
</feature>
<dbReference type="GO" id="GO:0042597">
    <property type="term" value="C:periplasmic space"/>
    <property type="evidence" value="ECO:0007669"/>
    <property type="project" value="UniProtKB-SubCell"/>
</dbReference>
<keyword evidence="3 8" id="KW-0349">Heme</keyword>
<proteinExistence type="predicted"/>
<evidence type="ECO:0000256" key="1">
    <source>
        <dbReference type="ARBA" id="ARBA00004418"/>
    </source>
</evidence>
<dbReference type="GO" id="GO:0005506">
    <property type="term" value="F:iron ion binding"/>
    <property type="evidence" value="ECO:0007669"/>
    <property type="project" value="InterPro"/>
</dbReference>
<evidence type="ECO:0000256" key="8">
    <source>
        <dbReference type="PIRSR" id="PIRSR000005-1"/>
    </source>
</evidence>
<dbReference type="Gene3D" id="1.10.760.10">
    <property type="entry name" value="Cytochrome c-like domain"/>
    <property type="match status" value="2"/>
</dbReference>
<feature type="binding site" description="axial binding residue" evidence="9">
    <location>
        <position position="84"/>
    </location>
    <ligand>
        <name>heme c</name>
        <dbReference type="ChEBI" id="CHEBI:61717"/>
        <label>1</label>
    </ligand>
    <ligandPart>
        <name>Fe</name>
        <dbReference type="ChEBI" id="CHEBI:18248"/>
    </ligandPart>
</feature>
<keyword evidence="5" id="KW-0574">Periplasm</keyword>
<sequence length="204" mass="20998">MKQLVILALSSLLSFAASATEVPELGPQGDAAAGEAKAAVCAGCHGADGNSATGGFPKLAGQHAAYLATQLANFKSKERDNAMMYGFAVGLSDQDMLDLAAFYAAKKVAPGVAKAELAARGEQIYRFGDVERGVAACAACHGPQGKGIASANFPSLAGQWSEYTLAQLNTFKSGARQNAMMNGVAVNMRAADMEAVASYIEGLR</sequence>
<gene>
    <name evidence="12" type="ORF">GH975_00865</name>
</gene>
<keyword evidence="13" id="KW-1185">Reference proteome</keyword>
<dbReference type="KEGG" id="llp:GH975_00865"/>
<evidence type="ECO:0000256" key="10">
    <source>
        <dbReference type="SAM" id="SignalP"/>
    </source>
</evidence>
<dbReference type="InterPro" id="IPR036909">
    <property type="entry name" value="Cyt_c-like_dom_sf"/>
</dbReference>
<dbReference type="RefSeq" id="WP_153712689.1">
    <property type="nucleotide sequence ID" value="NZ_CP045871.1"/>
</dbReference>
<feature type="binding site" description="covalent" evidence="8">
    <location>
        <position position="41"/>
    </location>
    <ligand>
        <name>heme c</name>
        <dbReference type="ChEBI" id="CHEBI:61717"/>
        <label>1</label>
    </ligand>
</feature>
<evidence type="ECO:0000256" key="4">
    <source>
        <dbReference type="ARBA" id="ARBA00022723"/>
    </source>
</evidence>
<dbReference type="OrthoDB" id="9773456at2"/>
<keyword evidence="4 9" id="KW-0479">Metal-binding</keyword>
<dbReference type="GO" id="GO:0009055">
    <property type="term" value="F:electron transfer activity"/>
    <property type="evidence" value="ECO:0007669"/>
    <property type="project" value="InterPro"/>
</dbReference>
<dbReference type="PROSITE" id="PS51007">
    <property type="entry name" value="CYTC"/>
    <property type="match status" value="2"/>
</dbReference>
<keyword evidence="10" id="KW-0732">Signal</keyword>
<evidence type="ECO:0000256" key="7">
    <source>
        <dbReference type="ARBA" id="ARBA00023004"/>
    </source>
</evidence>
<feature type="domain" description="Cytochrome c" evidence="11">
    <location>
        <begin position="116"/>
        <end position="204"/>
    </location>
</feature>
<evidence type="ECO:0000313" key="13">
    <source>
        <dbReference type="Proteomes" id="UP000388235"/>
    </source>
</evidence>
<dbReference type="InterPro" id="IPR024167">
    <property type="entry name" value="Cytochrome_c4-like"/>
</dbReference>
<dbReference type="Proteomes" id="UP000388235">
    <property type="component" value="Chromosome"/>
</dbReference>
<accession>A0A5Q2QDT5</accession>
<comment type="PTM">
    <text evidence="8">Binds 2 heme c groups covalently per subunit.</text>
</comment>
<feature type="binding site" description="covalent" evidence="8">
    <location>
        <position position="44"/>
    </location>
    <ligand>
        <name>heme c</name>
        <dbReference type="ChEBI" id="CHEBI:61717"/>
        <label>1</label>
    </ligand>
</feature>
<feature type="binding site" description="covalent" evidence="8">
    <location>
        <position position="140"/>
    </location>
    <ligand>
        <name>heme c</name>
        <dbReference type="ChEBI" id="CHEBI:61717"/>
        <label>2</label>
    </ligand>
</feature>
<dbReference type="PANTHER" id="PTHR33751">
    <property type="entry name" value="CBB3-TYPE CYTOCHROME C OXIDASE SUBUNIT FIXP"/>
    <property type="match status" value="1"/>
</dbReference>
<dbReference type="Pfam" id="PF00034">
    <property type="entry name" value="Cytochrom_C"/>
    <property type="match status" value="2"/>
</dbReference>
<evidence type="ECO:0000313" key="12">
    <source>
        <dbReference type="EMBL" id="QGG79185.1"/>
    </source>
</evidence>
<keyword evidence="6" id="KW-0249">Electron transport</keyword>
<organism evidence="12 13">
    <name type="scientific">Litorivicinus lipolyticus</name>
    <dbReference type="NCBI Taxonomy" id="418701"/>
    <lineage>
        <taxon>Bacteria</taxon>
        <taxon>Pseudomonadati</taxon>
        <taxon>Pseudomonadota</taxon>
        <taxon>Gammaproteobacteria</taxon>
        <taxon>Oceanospirillales</taxon>
        <taxon>Litorivicinaceae</taxon>
        <taxon>Litorivicinus</taxon>
    </lineage>
</organism>
<protein>
    <submittedName>
        <fullName evidence="12">C-type cytochrome</fullName>
    </submittedName>
</protein>
<evidence type="ECO:0000256" key="2">
    <source>
        <dbReference type="ARBA" id="ARBA00022448"/>
    </source>
</evidence>
<reference evidence="12 13" key="1">
    <citation type="submission" date="2019-11" db="EMBL/GenBank/DDBJ databases">
        <authorList>
            <person name="Khan S.A."/>
            <person name="Jeon C.O."/>
            <person name="Chun B.H."/>
        </authorList>
    </citation>
    <scope>NUCLEOTIDE SEQUENCE [LARGE SCALE GENOMIC DNA]</scope>
    <source>
        <strain evidence="12 13">IMCC 1097</strain>
    </source>
</reference>
<feature type="chain" id="PRO_5024329744" evidence="10">
    <location>
        <begin position="20"/>
        <end position="204"/>
    </location>
</feature>
<feature type="signal peptide" evidence="10">
    <location>
        <begin position="1"/>
        <end position="19"/>
    </location>
</feature>
<feature type="binding site" description="axial binding residue" evidence="9">
    <location>
        <position position="45"/>
    </location>
    <ligand>
        <name>heme c</name>
        <dbReference type="ChEBI" id="CHEBI:61717"/>
        <label>1</label>
    </ligand>
    <ligandPart>
        <name>Fe</name>
        <dbReference type="ChEBI" id="CHEBI:18248"/>
    </ligandPart>
</feature>
<evidence type="ECO:0000256" key="6">
    <source>
        <dbReference type="ARBA" id="ARBA00022982"/>
    </source>
</evidence>
<comment type="subcellular location">
    <subcellularLocation>
        <location evidence="1">Periplasm</location>
    </subcellularLocation>
</comment>
<dbReference type="EMBL" id="CP045871">
    <property type="protein sequence ID" value="QGG79185.1"/>
    <property type="molecule type" value="Genomic_DNA"/>
</dbReference>
<evidence type="ECO:0000256" key="3">
    <source>
        <dbReference type="ARBA" id="ARBA00022617"/>
    </source>
</evidence>
<feature type="binding site" description="axial binding residue" evidence="9">
    <location>
        <position position="141"/>
    </location>
    <ligand>
        <name>heme c</name>
        <dbReference type="ChEBI" id="CHEBI:61717"/>
        <label>2</label>
    </ligand>
    <ligandPart>
        <name>Fe</name>
        <dbReference type="ChEBI" id="CHEBI:18248"/>
    </ligandPart>
</feature>
<keyword evidence="2" id="KW-0813">Transport</keyword>
<evidence type="ECO:0000259" key="11">
    <source>
        <dbReference type="PROSITE" id="PS51007"/>
    </source>
</evidence>
<name>A0A5Q2QDT5_9GAMM</name>
<keyword evidence="7 9" id="KW-0408">Iron</keyword>
<dbReference type="AlphaFoldDB" id="A0A5Q2QDT5"/>
<dbReference type="InterPro" id="IPR050597">
    <property type="entry name" value="Cytochrome_c_Oxidase_Subunit"/>
</dbReference>
<dbReference type="PANTHER" id="PTHR33751:SF9">
    <property type="entry name" value="CYTOCHROME C4"/>
    <property type="match status" value="1"/>
</dbReference>
<dbReference type="SUPFAM" id="SSF46626">
    <property type="entry name" value="Cytochrome c"/>
    <property type="match status" value="2"/>
</dbReference>
<feature type="binding site" description="axial binding residue" evidence="9">
    <location>
        <position position="181"/>
    </location>
    <ligand>
        <name>heme c</name>
        <dbReference type="ChEBI" id="CHEBI:61717"/>
        <label>2</label>
    </ligand>
    <ligandPart>
        <name>Fe</name>
        <dbReference type="ChEBI" id="CHEBI:18248"/>
    </ligandPart>
</feature>